<sequence>MMYKKCIEYSGIQHTLTKKGQEWSEYVRGCIQRSIAKNVLDQNSGGLVDCQSVTNTFFEEHVGCYIHGSVSFCSLPSSDIAKVVKQGSDLIFSKHFIQQTKSGIELFRSCNIDLLQLLWNL</sequence>
<dbReference type="Proteomes" id="UP000076078">
    <property type="component" value="Unassembled WGS sequence"/>
</dbReference>
<evidence type="ECO:0000313" key="1">
    <source>
        <dbReference type="EMBL" id="KYQ89450.1"/>
    </source>
</evidence>
<dbReference type="AlphaFoldDB" id="A0A151Z667"/>
<name>A0A151Z667_TIELA</name>
<keyword evidence="2" id="KW-1185">Reference proteome</keyword>
<organism evidence="1 2">
    <name type="scientific">Tieghemostelium lacteum</name>
    <name type="common">Slime mold</name>
    <name type="synonym">Dictyostelium lacteum</name>
    <dbReference type="NCBI Taxonomy" id="361077"/>
    <lineage>
        <taxon>Eukaryota</taxon>
        <taxon>Amoebozoa</taxon>
        <taxon>Evosea</taxon>
        <taxon>Eumycetozoa</taxon>
        <taxon>Dictyostelia</taxon>
        <taxon>Dictyosteliales</taxon>
        <taxon>Raperosteliaceae</taxon>
        <taxon>Tieghemostelium</taxon>
    </lineage>
</organism>
<dbReference type="InParanoid" id="A0A151Z667"/>
<gene>
    <name evidence="1" type="ORF">DLAC_10118</name>
</gene>
<comment type="caution">
    <text evidence="1">The sequence shown here is derived from an EMBL/GenBank/DDBJ whole genome shotgun (WGS) entry which is preliminary data.</text>
</comment>
<reference evidence="1 2" key="1">
    <citation type="submission" date="2015-12" db="EMBL/GenBank/DDBJ databases">
        <title>Dictyostelia acquired genes for synthesis and detection of signals that induce cell-type specialization by lateral gene transfer from prokaryotes.</title>
        <authorList>
            <person name="Gloeckner G."/>
            <person name="Schaap P."/>
        </authorList>
    </citation>
    <scope>NUCLEOTIDE SEQUENCE [LARGE SCALE GENOMIC DNA]</scope>
    <source>
        <strain evidence="1 2">TK</strain>
    </source>
</reference>
<proteinExistence type="predicted"/>
<accession>A0A151Z667</accession>
<protein>
    <submittedName>
        <fullName evidence="1">Uncharacterized protein</fullName>
    </submittedName>
</protein>
<evidence type="ECO:0000313" key="2">
    <source>
        <dbReference type="Proteomes" id="UP000076078"/>
    </source>
</evidence>
<dbReference type="EMBL" id="LODT01000041">
    <property type="protein sequence ID" value="KYQ89450.1"/>
    <property type="molecule type" value="Genomic_DNA"/>
</dbReference>